<dbReference type="Pfam" id="PF00248">
    <property type="entry name" value="Aldo_ket_red"/>
    <property type="match status" value="1"/>
</dbReference>
<evidence type="ECO:0000256" key="4">
    <source>
        <dbReference type="SAM" id="MobiDB-lite"/>
    </source>
</evidence>
<keyword evidence="2" id="KW-0560">Oxidoreductase</keyword>
<dbReference type="InterPro" id="IPR036812">
    <property type="entry name" value="NAD(P)_OxRdtase_dom_sf"/>
</dbReference>
<evidence type="ECO:0000313" key="7">
    <source>
        <dbReference type="Proteomes" id="UP000249619"/>
    </source>
</evidence>
<dbReference type="InterPro" id="IPR021833">
    <property type="entry name" value="DUF3425"/>
</dbReference>
<feature type="domain" description="NADP-dependent oxidoreductase" evidence="5">
    <location>
        <begin position="347"/>
        <end position="651"/>
    </location>
</feature>
<dbReference type="InterPro" id="IPR050523">
    <property type="entry name" value="AKR_Detox_Biosynth"/>
</dbReference>
<comment type="similarity">
    <text evidence="3">Belongs to the aldo/keto reductase family. Aldo/keto reductase 2 subfamily.</text>
</comment>
<comment type="caution">
    <text evidence="6">The sequence shown here is derived from an EMBL/GenBank/DDBJ whole genome shotgun (WGS) entry which is preliminary data.</text>
</comment>
<gene>
    <name evidence="6" type="ORF">DDE83_005188</name>
</gene>
<dbReference type="AlphaFoldDB" id="A0A364N2P3"/>
<feature type="compositionally biased region" description="Low complexity" evidence="4">
    <location>
        <begin position="55"/>
        <end position="91"/>
    </location>
</feature>
<sequence length="701" mass="78435">MSASPINVGALIELAWSSERPELRDVKEDWMGVTNPIERRKLQNRLNQRARRNRVQNSQAPAIESQSAIVVDAASASDASTRGSSRSTSEASDTDLAEASVAAPRKSCTAAHPKVQELMRRFSEHAYQSYVQGTPALSHLPLLLKYNVTNGLARNADILGVTAQYYDWYGISPLNKQGPLLGSEAAAQWPACLRPTDLQSSIEHHPWLDLFPWPKVRNNMLQAFQRCEPIDYEDELCHDVCEYNHLDRRPILIVWGPSEDYRNWEVDPIFLEKWGWLLSGCYEVFETTNYWRVIRGEKPLTAGKNYDCEHLRKQTLIMDPFAPPPKPKSALGWHRTLSPTANVKVSPIALGGISIGNSWSKLFGVSEDPDSLLDTYFSLGGNFIDTSNTYNSEDSERLIGEWMEKRGTRDQMVIATKYGAGYRAYNRDKEPLQSNFTGTGAKSMHTSVRDSLKKLRTDYIDILYVHWWDVSGNVGEIMRGLHAFVMAGKVLYLGVSDTPAWIVVKANDYARHHGLTPFSVYQGRWNAAYRDMESEIIPMCEDQGMAIVSWASLGGGQLATDAQRQAANEDENAGKGFYKASESDVNVSRVLQGLAEKKGVTLQQMALAYLFHQSTYVFPIVGVQTVSHIEAMAPALSISLSDREIDEIQDAAPFNPLFPSSFIFGGAQRYSTRLTAADQTNYQMAAWIDAPRKRPGFAPRS</sequence>
<evidence type="ECO:0000313" key="6">
    <source>
        <dbReference type="EMBL" id="RAR10226.1"/>
    </source>
</evidence>
<evidence type="ECO:0000256" key="2">
    <source>
        <dbReference type="ARBA" id="ARBA00023002"/>
    </source>
</evidence>
<dbReference type="SUPFAM" id="SSF51430">
    <property type="entry name" value="NAD(P)-linked oxidoreductase"/>
    <property type="match status" value="1"/>
</dbReference>
<reference evidence="7" key="1">
    <citation type="submission" date="2018-05" db="EMBL/GenBank/DDBJ databases">
        <title>Draft genome sequence of Stemphylium lycopersici strain CIDEFI 213.</title>
        <authorList>
            <person name="Medina R."/>
            <person name="Franco M.E.E."/>
            <person name="Lucentini C.G."/>
            <person name="Saparrat M.C.N."/>
            <person name="Balatti P.A."/>
        </authorList>
    </citation>
    <scope>NUCLEOTIDE SEQUENCE [LARGE SCALE GENOMIC DNA]</scope>
    <source>
        <strain evidence="7">CIDEFI 213</strain>
    </source>
</reference>
<accession>A0A364N2P3</accession>
<dbReference type="InterPro" id="IPR023210">
    <property type="entry name" value="NADP_OxRdtase_dom"/>
</dbReference>
<keyword evidence="7" id="KW-1185">Reference proteome</keyword>
<organism evidence="6 7">
    <name type="scientific">Stemphylium lycopersici</name>
    <name type="common">Tomato gray leaf spot disease fungus</name>
    <name type="synonym">Thyrospora lycopersici</name>
    <dbReference type="NCBI Taxonomy" id="183478"/>
    <lineage>
        <taxon>Eukaryota</taxon>
        <taxon>Fungi</taxon>
        <taxon>Dikarya</taxon>
        <taxon>Ascomycota</taxon>
        <taxon>Pezizomycotina</taxon>
        <taxon>Dothideomycetes</taxon>
        <taxon>Pleosporomycetidae</taxon>
        <taxon>Pleosporales</taxon>
        <taxon>Pleosporineae</taxon>
        <taxon>Pleosporaceae</taxon>
        <taxon>Stemphylium</taxon>
    </lineage>
</organism>
<dbReference type="EMBL" id="QGDH01000068">
    <property type="protein sequence ID" value="RAR10226.1"/>
    <property type="molecule type" value="Genomic_DNA"/>
</dbReference>
<protein>
    <submittedName>
        <fullName evidence="6">Aldo/keto reductase</fullName>
    </submittedName>
</protein>
<name>A0A364N2P3_STELY</name>
<keyword evidence="1" id="KW-0521">NADP</keyword>
<dbReference type="Pfam" id="PF11905">
    <property type="entry name" value="DUF3425"/>
    <property type="match status" value="1"/>
</dbReference>
<dbReference type="PANTHER" id="PTHR43364:SF7">
    <property type="entry name" value="NADP-DEPENDENT OXIDOREDUCTASE DOMAIN-CONTAINING PROTEIN-RELATED"/>
    <property type="match status" value="1"/>
</dbReference>
<dbReference type="OrthoDB" id="48988at2759"/>
<dbReference type="PANTHER" id="PTHR43364">
    <property type="entry name" value="NADH-SPECIFIC METHYLGLYOXAL REDUCTASE-RELATED"/>
    <property type="match status" value="1"/>
</dbReference>
<dbReference type="Proteomes" id="UP000249619">
    <property type="component" value="Unassembled WGS sequence"/>
</dbReference>
<dbReference type="STRING" id="183478.A0A364N2P3"/>
<evidence type="ECO:0000256" key="3">
    <source>
        <dbReference type="ARBA" id="ARBA00038157"/>
    </source>
</evidence>
<evidence type="ECO:0000256" key="1">
    <source>
        <dbReference type="ARBA" id="ARBA00022857"/>
    </source>
</evidence>
<feature type="region of interest" description="Disordered" evidence="4">
    <location>
        <begin position="42"/>
        <end position="108"/>
    </location>
</feature>
<dbReference type="GO" id="GO:0016491">
    <property type="term" value="F:oxidoreductase activity"/>
    <property type="evidence" value="ECO:0007669"/>
    <property type="project" value="UniProtKB-KW"/>
</dbReference>
<proteinExistence type="inferred from homology"/>
<dbReference type="Gene3D" id="3.20.20.100">
    <property type="entry name" value="NADP-dependent oxidoreductase domain"/>
    <property type="match status" value="1"/>
</dbReference>
<evidence type="ECO:0000259" key="5">
    <source>
        <dbReference type="Pfam" id="PF00248"/>
    </source>
</evidence>